<name>A0ACC3ZI79_COLTU</name>
<protein>
    <submittedName>
        <fullName evidence="1">Uncharacterized protein</fullName>
    </submittedName>
</protein>
<proteinExistence type="predicted"/>
<accession>A0ACC3ZI79</accession>
<evidence type="ECO:0000313" key="1">
    <source>
        <dbReference type="EMBL" id="KAL0943588.1"/>
    </source>
</evidence>
<reference evidence="1 2" key="1">
    <citation type="journal article" date="2020" name="Phytopathology">
        <title>Genome Sequence Resources of Colletotrichum truncatum, C. plurivorum, C. musicola, and C. sojae: Four Species Pathogenic to Soybean (Glycine max).</title>
        <authorList>
            <person name="Rogerio F."/>
            <person name="Boufleur T.R."/>
            <person name="Ciampi-Guillardi M."/>
            <person name="Sukno S.A."/>
            <person name="Thon M.R."/>
            <person name="Massola Junior N.S."/>
            <person name="Baroncelli R."/>
        </authorList>
    </citation>
    <scope>NUCLEOTIDE SEQUENCE [LARGE SCALE GENOMIC DNA]</scope>
    <source>
        <strain evidence="1 2">CMES1059</strain>
    </source>
</reference>
<keyword evidence="2" id="KW-1185">Reference proteome</keyword>
<gene>
    <name evidence="1" type="ORF">CTRU02_201475</name>
</gene>
<organism evidence="1 2">
    <name type="scientific">Colletotrichum truncatum</name>
    <name type="common">Anthracnose fungus</name>
    <name type="synonym">Colletotrichum capsici</name>
    <dbReference type="NCBI Taxonomy" id="5467"/>
    <lineage>
        <taxon>Eukaryota</taxon>
        <taxon>Fungi</taxon>
        <taxon>Dikarya</taxon>
        <taxon>Ascomycota</taxon>
        <taxon>Pezizomycotina</taxon>
        <taxon>Sordariomycetes</taxon>
        <taxon>Hypocreomycetidae</taxon>
        <taxon>Glomerellales</taxon>
        <taxon>Glomerellaceae</taxon>
        <taxon>Colletotrichum</taxon>
        <taxon>Colletotrichum truncatum species complex</taxon>
    </lineage>
</organism>
<dbReference type="EMBL" id="VUJX02000001">
    <property type="protein sequence ID" value="KAL0943588.1"/>
    <property type="molecule type" value="Genomic_DNA"/>
</dbReference>
<sequence>MHFASFILAFGAIATVLALPTADVNQPAGPANTADFEPHNFVDSKGEKRVVWVAKNFVSTEDNQGISKSRDLSGLEKRFRWYEGGNQDKCGGSTFFNRAGADSPTEGDCRCVADYARNTLRGYWTFNRSDGKWFNLVWCGNCVFGVGTANWFDTPIGNTDVADLTYDTINRFNWNGHVGGTGDMGCHNGIDMSRVEWNVYRT</sequence>
<comment type="caution">
    <text evidence="1">The sequence shown here is derived from an EMBL/GenBank/DDBJ whole genome shotgun (WGS) entry which is preliminary data.</text>
</comment>
<evidence type="ECO:0000313" key="2">
    <source>
        <dbReference type="Proteomes" id="UP000805649"/>
    </source>
</evidence>
<dbReference type="Proteomes" id="UP000805649">
    <property type="component" value="Unassembled WGS sequence"/>
</dbReference>